<feature type="domain" description="M protein trans-acting positive regulator (MGA) PRD" evidence="4">
    <location>
        <begin position="184"/>
        <end position="353"/>
    </location>
</feature>
<evidence type="ECO:0000259" key="4">
    <source>
        <dbReference type="Pfam" id="PF08270"/>
    </source>
</evidence>
<feature type="domain" description="Mga helix-turn-helix" evidence="3">
    <location>
        <begin position="76"/>
        <end position="162"/>
    </location>
</feature>
<dbReference type="EMBL" id="CABEIM010000003">
    <property type="protein sequence ID" value="VTS76978.1"/>
    <property type="molecule type" value="Genomic_DNA"/>
</dbReference>
<keyword evidence="1" id="KW-0805">Transcription regulation</keyword>
<reference evidence="6 7" key="1">
    <citation type="submission" date="2019-05" db="EMBL/GenBank/DDBJ databases">
        <authorList>
            <consortium name="Pathogen Informatics"/>
        </authorList>
    </citation>
    <scope>NUCLEOTIDE SEQUENCE [LARGE SCALE GENOMIC DNA]</scope>
    <source>
        <strain evidence="6 7">NCTC7982</strain>
    </source>
</reference>
<dbReference type="InterPro" id="IPR007737">
    <property type="entry name" value="Mga_HTH"/>
</dbReference>
<dbReference type="Pfam" id="PF05043">
    <property type="entry name" value="Mga"/>
    <property type="match status" value="1"/>
</dbReference>
<gene>
    <name evidence="6" type="primary">mga</name>
    <name evidence="6" type="ORF">NCTC7982_00238</name>
</gene>
<keyword evidence="2" id="KW-0804">Transcription</keyword>
<dbReference type="AlphaFoldDB" id="A0A9X9QNK9"/>
<comment type="caution">
    <text evidence="6">The sequence shown here is derived from an EMBL/GenBank/DDBJ whole genome shotgun (WGS) entry which is preliminary data.</text>
</comment>
<accession>A0A9X9QNK9</accession>
<dbReference type="InterPro" id="IPR050661">
    <property type="entry name" value="BglG_antiterminators"/>
</dbReference>
<evidence type="ECO:0000313" key="7">
    <source>
        <dbReference type="Proteomes" id="UP000373301"/>
    </source>
</evidence>
<dbReference type="InterPro" id="IPR013236">
    <property type="entry name" value="Mga_PRD_dom"/>
</dbReference>
<evidence type="ECO:0000259" key="5">
    <source>
        <dbReference type="Pfam" id="PF08280"/>
    </source>
</evidence>
<dbReference type="Pfam" id="PF08270">
    <property type="entry name" value="PRD_Mga"/>
    <property type="match status" value="1"/>
</dbReference>
<proteinExistence type="predicted"/>
<dbReference type="Pfam" id="PF08280">
    <property type="entry name" value="HTH_Mga"/>
    <property type="match status" value="1"/>
</dbReference>
<dbReference type="RefSeq" id="WP_143934802.1">
    <property type="nucleotide sequence ID" value="NZ_CABEIM010000003.1"/>
</dbReference>
<dbReference type="InterPro" id="IPR036388">
    <property type="entry name" value="WH-like_DNA-bd_sf"/>
</dbReference>
<feature type="domain" description="M protein trans-acting positive regulator (MGA) HTH" evidence="5">
    <location>
        <begin position="8"/>
        <end position="66"/>
    </location>
</feature>
<dbReference type="PANTHER" id="PTHR30185:SF18">
    <property type="entry name" value="TRANSCRIPTIONAL REGULATOR MTLR"/>
    <property type="match status" value="1"/>
</dbReference>
<name>A0A9X9QNK9_STRDY</name>
<dbReference type="Proteomes" id="UP000373301">
    <property type="component" value="Unassembled WGS sequence"/>
</dbReference>
<evidence type="ECO:0000256" key="2">
    <source>
        <dbReference type="ARBA" id="ARBA00023163"/>
    </source>
</evidence>
<evidence type="ECO:0000256" key="1">
    <source>
        <dbReference type="ARBA" id="ARBA00023015"/>
    </source>
</evidence>
<protein>
    <submittedName>
        <fullName evidence="6">Trans-acting regulator SP_1800</fullName>
    </submittedName>
</protein>
<dbReference type="InterPro" id="IPR013199">
    <property type="entry name" value="HTH_Mga_DNA-bd_dom"/>
</dbReference>
<organism evidence="6 7">
    <name type="scientific">Streptococcus dysgalactiae</name>
    <dbReference type="NCBI Taxonomy" id="1334"/>
    <lineage>
        <taxon>Bacteria</taxon>
        <taxon>Bacillati</taxon>
        <taxon>Bacillota</taxon>
        <taxon>Bacilli</taxon>
        <taxon>Lactobacillales</taxon>
        <taxon>Streptococcaceae</taxon>
        <taxon>Streptococcus</taxon>
    </lineage>
</organism>
<sequence length="496" mass="58429">MNVSKLFTKQQWRELELIAYLTDHPNKTGVKDRELSKVLDSTILTLQASLANLQLMSGIGKVHYEDSYLKIEYYDNCGLQEVYQKALRESQALKLMSILFFKEFASLEDLAEELFISLSTLKRLITRTNSYLKKEFNIFISTRPISVVGNEHNIRLFYLKYFSEAYTITEWPFESYLNKKNHERLISLLVEKTSLNINFALFQHLKIVSGVNLIRFQKGYRINEYNNNQGKLLLNELENSKEMKDLSSLFRMKFNYYITEDVLTELFSNYLDKRLELGISTKTVASSREVTPSPYILPSWIAVLDSFEKKLNLSISNKYNLAVHLHATVILGQEDIGVNFLVYDYKQNYLALLRSQYETIYSCFLNLVEDLYDKNHILLDSDLRDNLLYCFFITWENFYLEMRRKQYKLKVLVIERSYNNTGNFLKRYVGEFFEVTNFEELEVMDIDLVAIAEEYDLIVTDVIIERVEGAEILFFNRMIPTLVADRLNDYLRLNTP</sequence>
<dbReference type="PANTHER" id="PTHR30185">
    <property type="entry name" value="CRYPTIC BETA-GLUCOSIDE BGL OPERON ANTITERMINATOR"/>
    <property type="match status" value="1"/>
</dbReference>
<evidence type="ECO:0000259" key="3">
    <source>
        <dbReference type="Pfam" id="PF05043"/>
    </source>
</evidence>
<evidence type="ECO:0000313" key="6">
    <source>
        <dbReference type="EMBL" id="VTS76978.1"/>
    </source>
</evidence>
<dbReference type="Gene3D" id="1.10.10.10">
    <property type="entry name" value="Winged helix-like DNA-binding domain superfamily/Winged helix DNA-binding domain"/>
    <property type="match status" value="1"/>
</dbReference>